<protein>
    <submittedName>
        <fullName evidence="1">Uncharacterized protein</fullName>
    </submittedName>
</protein>
<dbReference type="EMBL" id="QZFV01000088">
    <property type="protein sequence ID" value="RJQ84210.1"/>
    <property type="molecule type" value="Genomic_DNA"/>
</dbReference>
<sequence>MDCQEFATCLEMMVEAGEREWQSQTPCDRWEIRDMAGHLLDAAYCYLGYFKQGEGSATRSGPAAWSRTFRHLTAVPTNEREDGRWLRY</sequence>
<dbReference type="OrthoDB" id="5185819at2"/>
<gene>
    <name evidence="1" type="ORF">D5S19_17945</name>
</gene>
<accession>A0A419I2M4</accession>
<name>A0A419I2M4_9PSEU</name>
<proteinExistence type="predicted"/>
<comment type="caution">
    <text evidence="1">The sequence shown here is derived from an EMBL/GenBank/DDBJ whole genome shotgun (WGS) entry which is preliminary data.</text>
</comment>
<dbReference type="RefSeq" id="WP_120024495.1">
    <property type="nucleotide sequence ID" value="NZ_QZFV01000088.1"/>
</dbReference>
<dbReference type="AlphaFoldDB" id="A0A419I2M4"/>
<keyword evidence="2" id="KW-1185">Reference proteome</keyword>
<organism evidence="1 2">
    <name type="scientific">Amycolatopsis panacis</name>
    <dbReference type="NCBI Taxonomy" id="2340917"/>
    <lineage>
        <taxon>Bacteria</taxon>
        <taxon>Bacillati</taxon>
        <taxon>Actinomycetota</taxon>
        <taxon>Actinomycetes</taxon>
        <taxon>Pseudonocardiales</taxon>
        <taxon>Pseudonocardiaceae</taxon>
        <taxon>Amycolatopsis</taxon>
    </lineage>
</organism>
<evidence type="ECO:0000313" key="2">
    <source>
        <dbReference type="Proteomes" id="UP000285112"/>
    </source>
</evidence>
<dbReference type="Proteomes" id="UP000285112">
    <property type="component" value="Unassembled WGS sequence"/>
</dbReference>
<evidence type="ECO:0000313" key="1">
    <source>
        <dbReference type="EMBL" id="RJQ84210.1"/>
    </source>
</evidence>
<reference evidence="1 2" key="1">
    <citation type="submission" date="2018-09" db="EMBL/GenBank/DDBJ databases">
        <title>YIM PH 21725 draft genome.</title>
        <authorList>
            <person name="Miao C."/>
        </authorList>
    </citation>
    <scope>NUCLEOTIDE SEQUENCE [LARGE SCALE GENOMIC DNA]</scope>
    <source>
        <strain evidence="2">YIM PH21725</strain>
    </source>
</reference>